<accession>A0A193GEB8</accession>
<feature type="transmembrane region" description="Helical" evidence="4">
    <location>
        <begin position="145"/>
        <end position="163"/>
    </location>
</feature>
<protein>
    <submittedName>
        <fullName evidence="6">MFS transporter</fullName>
    </submittedName>
</protein>
<dbReference type="GO" id="GO:0022857">
    <property type="term" value="F:transmembrane transporter activity"/>
    <property type="evidence" value="ECO:0007669"/>
    <property type="project" value="InterPro"/>
</dbReference>
<dbReference type="InterPro" id="IPR011701">
    <property type="entry name" value="MFS"/>
</dbReference>
<evidence type="ECO:0000313" key="7">
    <source>
        <dbReference type="Proteomes" id="UP000091926"/>
    </source>
</evidence>
<proteinExistence type="predicted"/>
<evidence type="ECO:0000259" key="5">
    <source>
        <dbReference type="PROSITE" id="PS50850"/>
    </source>
</evidence>
<dbReference type="Pfam" id="PF07690">
    <property type="entry name" value="MFS_1"/>
    <property type="match status" value="1"/>
</dbReference>
<evidence type="ECO:0000256" key="2">
    <source>
        <dbReference type="ARBA" id="ARBA00022989"/>
    </source>
</evidence>
<reference evidence="6 7" key="1">
    <citation type="submission" date="2016-06" db="EMBL/GenBank/DDBJ databases">
        <title>Complete genome sequences of Bordetella bronchialis and Bordetella flabilis.</title>
        <authorList>
            <person name="LiPuma J.J."/>
            <person name="Spilker T."/>
        </authorList>
    </citation>
    <scope>NUCLEOTIDE SEQUENCE [LARGE SCALE GENOMIC DNA]</scope>
    <source>
        <strain evidence="6 7">AU10664</strain>
    </source>
</reference>
<keyword evidence="3 4" id="KW-0472">Membrane</keyword>
<dbReference type="PANTHER" id="PTHR42910">
    <property type="entry name" value="TRANSPORTER SCO4007-RELATED"/>
    <property type="match status" value="1"/>
</dbReference>
<feature type="transmembrane region" description="Helical" evidence="4">
    <location>
        <begin position="175"/>
        <end position="193"/>
    </location>
</feature>
<dbReference type="PANTHER" id="PTHR42910:SF1">
    <property type="entry name" value="MAJOR FACILITATOR SUPERFAMILY (MFS) PROFILE DOMAIN-CONTAINING PROTEIN"/>
    <property type="match status" value="1"/>
</dbReference>
<dbReference type="PROSITE" id="PS50850">
    <property type="entry name" value="MFS"/>
    <property type="match status" value="1"/>
</dbReference>
<evidence type="ECO:0000256" key="4">
    <source>
        <dbReference type="SAM" id="Phobius"/>
    </source>
</evidence>
<dbReference type="InterPro" id="IPR020846">
    <property type="entry name" value="MFS_dom"/>
</dbReference>
<feature type="transmembrane region" description="Helical" evidence="4">
    <location>
        <begin position="352"/>
        <end position="374"/>
    </location>
</feature>
<feature type="transmembrane region" description="Helical" evidence="4">
    <location>
        <begin position="380"/>
        <end position="400"/>
    </location>
</feature>
<organism evidence="6 7">
    <name type="scientific">Bordetella flabilis</name>
    <dbReference type="NCBI Taxonomy" id="463014"/>
    <lineage>
        <taxon>Bacteria</taxon>
        <taxon>Pseudomonadati</taxon>
        <taxon>Pseudomonadota</taxon>
        <taxon>Betaproteobacteria</taxon>
        <taxon>Burkholderiales</taxon>
        <taxon>Alcaligenaceae</taxon>
        <taxon>Bordetella</taxon>
    </lineage>
</organism>
<dbReference type="EMBL" id="CP016172">
    <property type="protein sequence ID" value="ANN77791.1"/>
    <property type="molecule type" value="Genomic_DNA"/>
</dbReference>
<dbReference type="Gene3D" id="1.20.1250.20">
    <property type="entry name" value="MFS general substrate transporter like domains"/>
    <property type="match status" value="2"/>
</dbReference>
<evidence type="ECO:0000256" key="3">
    <source>
        <dbReference type="ARBA" id="ARBA00023136"/>
    </source>
</evidence>
<name>A0A193GEB8_9BORD</name>
<dbReference type="OrthoDB" id="9815356at2"/>
<evidence type="ECO:0000256" key="1">
    <source>
        <dbReference type="ARBA" id="ARBA00022692"/>
    </source>
</evidence>
<evidence type="ECO:0000313" key="6">
    <source>
        <dbReference type="EMBL" id="ANN77791.1"/>
    </source>
</evidence>
<dbReference type="CDD" id="cd17324">
    <property type="entry name" value="MFS_NepI_like"/>
    <property type="match status" value="1"/>
</dbReference>
<gene>
    <name evidence="6" type="ORF">BAU07_12380</name>
</gene>
<feature type="domain" description="Major facilitator superfamily (MFS) profile" evidence="5">
    <location>
        <begin position="19"/>
        <end position="404"/>
    </location>
</feature>
<dbReference type="RefSeq" id="WP_066658031.1">
    <property type="nucleotide sequence ID" value="NZ_CBCSCL010000049.1"/>
</dbReference>
<dbReference type="AlphaFoldDB" id="A0A193GEB8"/>
<feature type="transmembrane region" description="Helical" evidence="4">
    <location>
        <begin position="255"/>
        <end position="277"/>
    </location>
</feature>
<feature type="transmembrane region" description="Helical" evidence="4">
    <location>
        <begin position="289"/>
        <end position="310"/>
    </location>
</feature>
<keyword evidence="7" id="KW-1185">Reference proteome</keyword>
<keyword evidence="1 4" id="KW-0812">Transmembrane</keyword>
<keyword evidence="2 4" id="KW-1133">Transmembrane helix</keyword>
<dbReference type="KEGG" id="bfz:BAU07_12380"/>
<feature type="transmembrane region" description="Helical" evidence="4">
    <location>
        <begin position="21"/>
        <end position="39"/>
    </location>
</feature>
<dbReference type="Proteomes" id="UP000091926">
    <property type="component" value="Chromosome"/>
</dbReference>
<feature type="transmembrane region" description="Helical" evidence="4">
    <location>
        <begin position="229"/>
        <end position="249"/>
    </location>
</feature>
<feature type="transmembrane region" description="Helical" evidence="4">
    <location>
        <begin position="316"/>
        <end position="345"/>
    </location>
</feature>
<sequence length="404" mass="40716">MSSIQTAYASSAPAEAAASRGLVLLLSVAAGLSVASLYYSQPMLAVLGAELHASDAVLGLVPTLTQLGYALGILLLAPLGDRYDRRRIILLKTGLLAVALLLGGLAQGAGMLIAVSVAIGLAATATQDIVPAAATLAAAEQRGKVVGTVMTGLLLGILLSRVVSGFVAEHAGWRAMYLGASAGVVLIGVAIWHGLPRSVATTDLSYGQLLASLVALWREHAALRRATWAQGLLSVGFGAFWSTLAVMLHGAPFHLGSTAAGAFGLAGAAGALAAPLAGRLADRRGPQGVAVAGAAIALVSFLAMLAAPWMPVRAQLWLLVLGAVGFDFGVQTALIAHQAIVYGLVAHARSRLNALLVTGMFIGMAAGAAIGSLALAQWGWAGVVVLSAAASAGALGLRWATPRA</sequence>
<feature type="transmembrane region" description="Helical" evidence="4">
    <location>
        <begin position="98"/>
        <end position="125"/>
    </location>
</feature>
<dbReference type="SUPFAM" id="SSF103473">
    <property type="entry name" value="MFS general substrate transporter"/>
    <property type="match status" value="1"/>
</dbReference>
<feature type="transmembrane region" description="Helical" evidence="4">
    <location>
        <begin position="59"/>
        <end position="77"/>
    </location>
</feature>
<dbReference type="InterPro" id="IPR036259">
    <property type="entry name" value="MFS_trans_sf"/>
</dbReference>
<dbReference type="STRING" id="463014.BAU07_12380"/>